<proteinExistence type="predicted"/>
<dbReference type="PANTHER" id="PTHR20961">
    <property type="entry name" value="GLYCOSYLTRANSFERASE"/>
    <property type="match status" value="1"/>
</dbReference>
<feature type="domain" description="Glycosyltransferase 61 catalytic" evidence="5">
    <location>
        <begin position="311"/>
        <end position="420"/>
    </location>
</feature>
<keyword evidence="4" id="KW-0732">Signal</keyword>
<accession>F0YFZ0</accession>
<dbReference type="GO" id="GO:0016757">
    <property type="term" value="F:glycosyltransferase activity"/>
    <property type="evidence" value="ECO:0007669"/>
    <property type="project" value="UniProtKB-KW"/>
</dbReference>
<dbReference type="InterPro" id="IPR049625">
    <property type="entry name" value="Glyco_transf_61_cat"/>
</dbReference>
<name>F0YFZ0_AURAN</name>
<keyword evidence="1" id="KW-0328">Glycosyltransferase</keyword>
<dbReference type="GeneID" id="20225595"/>
<evidence type="ECO:0000256" key="1">
    <source>
        <dbReference type="ARBA" id="ARBA00022676"/>
    </source>
</evidence>
<gene>
    <name evidence="6" type="ORF">AURANDRAFT_65993</name>
</gene>
<organism evidence="7">
    <name type="scientific">Aureococcus anophagefferens</name>
    <name type="common">Harmful bloom alga</name>
    <dbReference type="NCBI Taxonomy" id="44056"/>
    <lineage>
        <taxon>Eukaryota</taxon>
        <taxon>Sar</taxon>
        <taxon>Stramenopiles</taxon>
        <taxon>Ochrophyta</taxon>
        <taxon>Pelagophyceae</taxon>
        <taxon>Pelagomonadales</taxon>
        <taxon>Pelagomonadaceae</taxon>
        <taxon>Aureococcus</taxon>
    </lineage>
</organism>
<keyword evidence="2" id="KW-0808">Transferase</keyword>
<reference evidence="6 7" key="1">
    <citation type="journal article" date="2011" name="Proc. Natl. Acad. Sci. U.S.A.">
        <title>Niche of harmful alga Aureococcus anophagefferens revealed through ecogenomics.</title>
        <authorList>
            <person name="Gobler C.J."/>
            <person name="Berry D.L."/>
            <person name="Dyhrman S.T."/>
            <person name="Wilhelm S.W."/>
            <person name="Salamov A."/>
            <person name="Lobanov A.V."/>
            <person name="Zhang Y."/>
            <person name="Collier J.L."/>
            <person name="Wurch L.L."/>
            <person name="Kustka A.B."/>
            <person name="Dill B.D."/>
            <person name="Shah M."/>
            <person name="VerBerkmoes N.C."/>
            <person name="Kuo A."/>
            <person name="Terry A."/>
            <person name="Pangilinan J."/>
            <person name="Lindquist E.A."/>
            <person name="Lucas S."/>
            <person name="Paulsen I.T."/>
            <person name="Hattenrath-Lehmann T.K."/>
            <person name="Talmage S.C."/>
            <person name="Walker E.A."/>
            <person name="Koch F."/>
            <person name="Burson A.M."/>
            <person name="Marcoval M.A."/>
            <person name="Tang Y.Z."/>
            <person name="Lecleir G.R."/>
            <person name="Coyne K.J."/>
            <person name="Berg G.M."/>
            <person name="Bertrand E.M."/>
            <person name="Saito M.A."/>
            <person name="Gladyshev V.N."/>
            <person name="Grigoriev I.V."/>
        </authorList>
    </citation>
    <scope>NUCLEOTIDE SEQUENCE [LARGE SCALE GENOMIC DNA]</scope>
    <source>
        <strain evidence="7">CCMP 1984</strain>
    </source>
</reference>
<sequence length="1058" mass="113540">MPRGCPWRSAMRALVVALVAHACRAQRCRTPPDGAAFARAARWSLQNGTSCFGVAPRDLWACEEAVQRALDPTNLPPEDGCAVAGPKTTALRTGSRDTVPNAQTWSSLRWASYEGRAFVVHDPAAALFRGAVCDAPGACRDGAPPRILGASKWGLFWHDGADATAAAATAEPYERRRCDRAFGERTYVLNILTWQVGHLILDILEPLYHALARDGGGAPDPARTRLIFDVANEDERAVLGDNIARTVYGETPYALLRRFTAHPIHTRAALDGLEGRSCFAAVHVELDVAESYYALGHDAAAARAADPGAPHPRAVAPEERSRYRAFRDFLGAPAAAPAAARRAVVFVRRASTRRLTNFDALAGRARARADAAGLDFVAVALEELPFDEQRALFARCAVLVAQYGSALHNVIFLPPGAAVVLLPMPKWCGEAWHFERQAALSGASSVTVCAGAGADDGARFRWAHRAWLQGPWATKDADFAVDADRFDAGVAAALGAVGGPPASATVAADDENVHRCPTRTALATPRVHVSDVVIEAAPDGANALVKLVAEVVLRDAGAAEEDRSAFFELLDADALELCVAEVDALDAAACFRASAFNEFSTLDVTVPWGERLAVAVWLRGAGGAAADVDLRRRLLQQGLPAVRTHVTLDVDGAYGGLGVSTVTHKQAPAPHRAPPPAAAAGAGTFEVRDWRLFAETCDVLEVPVQIDGRPVVLAGTLGHATALQGELSAFCGEHALNPAACAALDVEVRRRVARLAAAKRRGLPAVQRLPTARRPFLFLHHEKTAGSSLRRHVVDAARARGLAFYVPCYDAAGTYWEDYRCYAFDVANASAANGGPNAELAVLAGHFEWGVWDDLESYDAAAPPPCFTMVRHPVDRAVSLYYERVYQRDDIGGARVNDLPLGEFEWLLRAFKGSAFSRYRDEGFCDAMCKNTLGLSLHRGRLPEDVDARRAAEPALFAAYEADLDAGLAVDRLRHCVVGLQDDWAGSKRSLAHWFPWIASIDDARRNAGLGAAAETRDTLRPDLRAALEACNACDLALYDAAAERHAAQLRYLDGLGS</sequence>
<dbReference type="AlphaFoldDB" id="F0YFZ0"/>
<dbReference type="SUPFAM" id="SSF52540">
    <property type="entry name" value="P-loop containing nucleoside triphosphate hydrolases"/>
    <property type="match status" value="1"/>
</dbReference>
<keyword evidence="3" id="KW-0325">Glycoprotein</keyword>
<dbReference type="InterPro" id="IPR027417">
    <property type="entry name" value="P-loop_NTPase"/>
</dbReference>
<dbReference type="Pfam" id="PF04577">
    <property type="entry name" value="Glyco_transf_61"/>
    <property type="match status" value="1"/>
</dbReference>
<dbReference type="OrthoDB" id="205395at2759"/>
<evidence type="ECO:0000313" key="6">
    <source>
        <dbReference type="EMBL" id="EGB06013.1"/>
    </source>
</evidence>
<keyword evidence="7" id="KW-1185">Reference proteome</keyword>
<evidence type="ECO:0000256" key="4">
    <source>
        <dbReference type="SAM" id="SignalP"/>
    </source>
</evidence>
<protein>
    <recommendedName>
        <fullName evidence="5">Glycosyltransferase 61 catalytic domain-containing protein</fullName>
    </recommendedName>
</protein>
<feature type="signal peptide" evidence="4">
    <location>
        <begin position="1"/>
        <end position="25"/>
    </location>
</feature>
<evidence type="ECO:0000313" key="7">
    <source>
        <dbReference type="Proteomes" id="UP000002729"/>
    </source>
</evidence>
<dbReference type="InParanoid" id="F0YFZ0"/>
<dbReference type="Gene3D" id="3.40.50.300">
    <property type="entry name" value="P-loop containing nucleotide triphosphate hydrolases"/>
    <property type="match status" value="1"/>
</dbReference>
<dbReference type="RefSeq" id="XP_009039270.1">
    <property type="nucleotide sequence ID" value="XM_009041022.1"/>
</dbReference>
<feature type="chain" id="PRO_5003261031" description="Glycosyltransferase 61 catalytic domain-containing protein" evidence="4">
    <location>
        <begin position="26"/>
        <end position="1058"/>
    </location>
</feature>
<evidence type="ECO:0000256" key="3">
    <source>
        <dbReference type="ARBA" id="ARBA00023180"/>
    </source>
</evidence>
<dbReference type="EMBL" id="GL833137">
    <property type="protein sequence ID" value="EGB06013.1"/>
    <property type="molecule type" value="Genomic_DNA"/>
</dbReference>
<dbReference type="InterPro" id="IPR007657">
    <property type="entry name" value="Glycosyltransferase_61"/>
</dbReference>
<dbReference type="Proteomes" id="UP000002729">
    <property type="component" value="Unassembled WGS sequence"/>
</dbReference>
<dbReference type="KEGG" id="aaf:AURANDRAFT_65993"/>
<evidence type="ECO:0000256" key="2">
    <source>
        <dbReference type="ARBA" id="ARBA00022679"/>
    </source>
</evidence>
<evidence type="ECO:0000259" key="5">
    <source>
        <dbReference type="Pfam" id="PF04577"/>
    </source>
</evidence>